<dbReference type="Gene3D" id="2.40.50.180">
    <property type="entry name" value="CheA-289, Domain 4"/>
    <property type="match status" value="1"/>
</dbReference>
<reference evidence="7" key="1">
    <citation type="submission" date="2017-02" db="EMBL/GenBank/DDBJ databases">
        <authorList>
            <person name="Varghese N."/>
            <person name="Submissions S."/>
        </authorList>
    </citation>
    <scope>NUCLEOTIDE SEQUENCE [LARGE SCALE GENOMIC DNA]</scope>
    <source>
        <strain evidence="7">ATCC BAA-73</strain>
    </source>
</reference>
<dbReference type="AlphaFoldDB" id="A0A1T4MC61"/>
<dbReference type="SUPFAM" id="SSF50341">
    <property type="entry name" value="CheW-like"/>
    <property type="match status" value="1"/>
</dbReference>
<comment type="subcellular location">
    <subcellularLocation>
        <location evidence="1">Cytoplasm</location>
    </subcellularLocation>
</comment>
<feature type="domain" description="CheW-like" evidence="5">
    <location>
        <begin position="12"/>
        <end position="152"/>
    </location>
</feature>
<name>A0A1T4MC61_9FIRM</name>
<keyword evidence="7" id="KW-1185">Reference proteome</keyword>
<evidence type="ECO:0000259" key="5">
    <source>
        <dbReference type="PROSITE" id="PS50851"/>
    </source>
</evidence>
<evidence type="ECO:0000313" key="7">
    <source>
        <dbReference type="Proteomes" id="UP000190625"/>
    </source>
</evidence>
<proteinExistence type="predicted"/>
<protein>
    <recommendedName>
        <fullName evidence="2">Chemotaxis protein CheW</fullName>
    </recommendedName>
</protein>
<dbReference type="SMART" id="SM00260">
    <property type="entry name" value="CheW"/>
    <property type="match status" value="1"/>
</dbReference>
<dbReference type="Gene3D" id="2.30.30.40">
    <property type="entry name" value="SH3 Domains"/>
    <property type="match status" value="1"/>
</dbReference>
<dbReference type="RefSeq" id="WP_078809911.1">
    <property type="nucleotide sequence ID" value="NZ_FUWM01000010.1"/>
</dbReference>
<dbReference type="PROSITE" id="PS50851">
    <property type="entry name" value="CHEW"/>
    <property type="match status" value="1"/>
</dbReference>
<dbReference type="STRING" id="142842.SAMN02745118_01437"/>
<evidence type="ECO:0000256" key="4">
    <source>
        <dbReference type="ARBA" id="ARBA00022500"/>
    </source>
</evidence>
<evidence type="ECO:0000256" key="1">
    <source>
        <dbReference type="ARBA" id="ARBA00004496"/>
    </source>
</evidence>
<dbReference type="PANTHER" id="PTHR22617">
    <property type="entry name" value="CHEMOTAXIS SENSOR HISTIDINE KINASE-RELATED"/>
    <property type="match status" value="1"/>
</dbReference>
<evidence type="ECO:0000256" key="3">
    <source>
        <dbReference type="ARBA" id="ARBA00022490"/>
    </source>
</evidence>
<dbReference type="Pfam" id="PF01584">
    <property type="entry name" value="CheW"/>
    <property type="match status" value="1"/>
</dbReference>
<accession>A0A1T4MC61</accession>
<sequence>MNQLQSKGIVTDLELVIFRLNQKEYGVKVLETQEIIEMQEITRVPNVPKFIRGIINLRGQIIPTIDLKKRFNLKESKKPIEERIIIVEAEGNKVGIVVDEVIEILDLSNKQISPSVKINREINEKYLKKVFKFKDRSLILLNLTPILSPDKIKEVGLNNVQKD</sequence>
<evidence type="ECO:0000256" key="2">
    <source>
        <dbReference type="ARBA" id="ARBA00021483"/>
    </source>
</evidence>
<evidence type="ECO:0000313" key="6">
    <source>
        <dbReference type="EMBL" id="SJZ64630.1"/>
    </source>
</evidence>
<gene>
    <name evidence="6" type="ORF">SAMN02745118_01437</name>
</gene>
<dbReference type="InterPro" id="IPR036061">
    <property type="entry name" value="CheW-like_dom_sf"/>
</dbReference>
<dbReference type="InterPro" id="IPR039315">
    <property type="entry name" value="CheW"/>
</dbReference>
<keyword evidence="3" id="KW-0963">Cytoplasm</keyword>
<dbReference type="OrthoDB" id="9794382at2"/>
<dbReference type="GO" id="GO:0005829">
    <property type="term" value="C:cytosol"/>
    <property type="evidence" value="ECO:0007669"/>
    <property type="project" value="TreeGrafter"/>
</dbReference>
<dbReference type="GO" id="GO:0007165">
    <property type="term" value="P:signal transduction"/>
    <property type="evidence" value="ECO:0007669"/>
    <property type="project" value="InterPro"/>
</dbReference>
<dbReference type="InterPro" id="IPR002545">
    <property type="entry name" value="CheW-lke_dom"/>
</dbReference>
<dbReference type="FunFam" id="2.40.50.180:FF:000002">
    <property type="entry name" value="Chemotaxis protein CheW"/>
    <property type="match status" value="1"/>
</dbReference>
<dbReference type="Proteomes" id="UP000190625">
    <property type="component" value="Unassembled WGS sequence"/>
</dbReference>
<dbReference type="GO" id="GO:0006935">
    <property type="term" value="P:chemotaxis"/>
    <property type="evidence" value="ECO:0007669"/>
    <property type="project" value="UniProtKB-KW"/>
</dbReference>
<keyword evidence="4" id="KW-0145">Chemotaxis</keyword>
<dbReference type="EMBL" id="FUWM01000010">
    <property type="protein sequence ID" value="SJZ64630.1"/>
    <property type="molecule type" value="Genomic_DNA"/>
</dbReference>
<organism evidence="6 7">
    <name type="scientific">Selenihalanaerobacter shriftii</name>
    <dbReference type="NCBI Taxonomy" id="142842"/>
    <lineage>
        <taxon>Bacteria</taxon>
        <taxon>Bacillati</taxon>
        <taxon>Bacillota</taxon>
        <taxon>Clostridia</taxon>
        <taxon>Halanaerobiales</taxon>
        <taxon>Halobacteroidaceae</taxon>
        <taxon>Selenihalanaerobacter</taxon>
    </lineage>
</organism>
<dbReference type="PANTHER" id="PTHR22617:SF23">
    <property type="entry name" value="CHEMOTAXIS PROTEIN CHEW"/>
    <property type="match status" value="1"/>
</dbReference>